<protein>
    <recommendedName>
        <fullName evidence="18">Adenylyl-sulfate kinase</fullName>
    </recommendedName>
</protein>
<dbReference type="Gene3D" id="3.40.50.620">
    <property type="entry name" value="HUPs"/>
    <property type="match status" value="1"/>
</dbReference>
<accession>A0AAD7XKB5</accession>
<feature type="transmembrane region" description="Helical" evidence="12">
    <location>
        <begin position="33"/>
        <end position="51"/>
    </location>
</feature>
<dbReference type="GO" id="GO:0000287">
    <property type="term" value="F:magnesium ion binding"/>
    <property type="evidence" value="ECO:0007669"/>
    <property type="project" value="InterPro"/>
</dbReference>
<dbReference type="GO" id="GO:0000103">
    <property type="term" value="P:sulfate assimilation"/>
    <property type="evidence" value="ECO:0007669"/>
    <property type="project" value="InterPro"/>
</dbReference>
<evidence type="ECO:0000259" key="13">
    <source>
        <dbReference type="Pfam" id="PF01583"/>
    </source>
</evidence>
<dbReference type="NCBIfam" id="TIGR00455">
    <property type="entry name" value="apsK"/>
    <property type="match status" value="1"/>
</dbReference>
<dbReference type="InterPro" id="IPR008162">
    <property type="entry name" value="Pyrophosphatase"/>
</dbReference>
<dbReference type="InterPro" id="IPR024951">
    <property type="entry name" value="Sulfurylase_cat_dom"/>
</dbReference>
<dbReference type="GO" id="GO:0005524">
    <property type="term" value="F:ATP binding"/>
    <property type="evidence" value="ECO:0007669"/>
    <property type="project" value="UniProtKB-KW"/>
</dbReference>
<evidence type="ECO:0000256" key="8">
    <source>
        <dbReference type="ARBA" id="ARBA00022801"/>
    </source>
</evidence>
<keyword evidence="8" id="KW-0378">Hydrolase</keyword>
<evidence type="ECO:0000256" key="5">
    <source>
        <dbReference type="ARBA" id="ARBA00022723"/>
    </source>
</evidence>
<evidence type="ECO:0000313" key="17">
    <source>
        <dbReference type="Proteomes" id="UP001230188"/>
    </source>
</evidence>
<dbReference type="GO" id="GO:0004781">
    <property type="term" value="F:sulfate adenylyltransferase (ATP) activity"/>
    <property type="evidence" value="ECO:0007669"/>
    <property type="project" value="InterPro"/>
</dbReference>
<dbReference type="CDD" id="cd02027">
    <property type="entry name" value="APSK"/>
    <property type="match status" value="1"/>
</dbReference>
<dbReference type="InterPro" id="IPR059117">
    <property type="entry name" value="APS_kinase_dom"/>
</dbReference>
<feature type="region of interest" description="Disordered" evidence="11">
    <location>
        <begin position="1"/>
        <end position="25"/>
    </location>
</feature>
<keyword evidence="10" id="KW-0460">Magnesium</keyword>
<dbReference type="NCBIfam" id="NF003013">
    <property type="entry name" value="PRK03846.1"/>
    <property type="match status" value="1"/>
</dbReference>
<evidence type="ECO:0000313" key="16">
    <source>
        <dbReference type="EMBL" id="KAJ8599325.1"/>
    </source>
</evidence>
<dbReference type="GO" id="GO:0004020">
    <property type="term" value="F:adenylylsulfate kinase activity"/>
    <property type="evidence" value="ECO:0007669"/>
    <property type="project" value="InterPro"/>
</dbReference>
<dbReference type="InterPro" id="IPR014729">
    <property type="entry name" value="Rossmann-like_a/b/a_fold"/>
</dbReference>
<dbReference type="Pfam" id="PF01747">
    <property type="entry name" value="ATP-sulfurylase"/>
    <property type="match status" value="1"/>
</dbReference>
<dbReference type="SUPFAM" id="SSF52540">
    <property type="entry name" value="P-loop containing nucleoside triphosphate hydrolases"/>
    <property type="match status" value="1"/>
</dbReference>
<dbReference type="AlphaFoldDB" id="A0AAD7XKB5"/>
<dbReference type="PROSITE" id="PS00387">
    <property type="entry name" value="PPASE"/>
    <property type="match status" value="1"/>
</dbReference>
<keyword evidence="12" id="KW-0472">Membrane</keyword>
<keyword evidence="6" id="KW-0547">Nucleotide-binding</keyword>
<evidence type="ECO:0000256" key="11">
    <source>
        <dbReference type="SAM" id="MobiDB-lite"/>
    </source>
</evidence>
<feature type="domain" description="ATP-sulfurylase PUA-like" evidence="15">
    <location>
        <begin position="414"/>
        <end position="594"/>
    </location>
</feature>
<keyword evidence="9" id="KW-0067">ATP-binding</keyword>
<dbReference type="EMBL" id="JAQMWT010000572">
    <property type="protein sequence ID" value="KAJ8599325.1"/>
    <property type="molecule type" value="Genomic_DNA"/>
</dbReference>
<dbReference type="Gene3D" id="3.10.400.10">
    <property type="entry name" value="Sulfate adenylyltransferase"/>
    <property type="match status" value="1"/>
</dbReference>
<dbReference type="Gene3D" id="3.90.80.10">
    <property type="entry name" value="Inorganic pyrophosphatase"/>
    <property type="match status" value="1"/>
</dbReference>
<dbReference type="SUPFAM" id="SSF88697">
    <property type="entry name" value="PUA domain-like"/>
    <property type="match status" value="1"/>
</dbReference>
<dbReference type="Pfam" id="PF01583">
    <property type="entry name" value="APS_kinase"/>
    <property type="match status" value="1"/>
</dbReference>
<evidence type="ECO:0000259" key="15">
    <source>
        <dbReference type="Pfam" id="PF14306"/>
    </source>
</evidence>
<evidence type="ECO:0000256" key="10">
    <source>
        <dbReference type="ARBA" id="ARBA00022842"/>
    </source>
</evidence>
<dbReference type="Proteomes" id="UP001230188">
    <property type="component" value="Unassembled WGS sequence"/>
</dbReference>
<keyword evidence="12" id="KW-1133">Transmembrane helix</keyword>
<evidence type="ECO:0000256" key="9">
    <source>
        <dbReference type="ARBA" id="ARBA00022840"/>
    </source>
</evidence>
<dbReference type="GO" id="GO:0004427">
    <property type="term" value="F:inorganic diphosphate phosphatase activity"/>
    <property type="evidence" value="ECO:0007669"/>
    <property type="project" value="InterPro"/>
</dbReference>
<dbReference type="HAMAP" id="MF_00065">
    <property type="entry name" value="Adenylyl_sulf_kinase"/>
    <property type="match status" value="1"/>
</dbReference>
<dbReference type="InterPro" id="IPR036649">
    <property type="entry name" value="Pyrophosphatase_sf"/>
</dbReference>
<evidence type="ECO:0000256" key="4">
    <source>
        <dbReference type="ARBA" id="ARBA00022679"/>
    </source>
</evidence>
<keyword evidence="12" id="KW-0812">Transmembrane</keyword>
<dbReference type="InterPro" id="IPR015947">
    <property type="entry name" value="PUA-like_sf"/>
</dbReference>
<comment type="similarity">
    <text evidence="3">Belongs to the PPase family.</text>
</comment>
<organism evidence="16 17">
    <name type="scientific">Chrysophaeum taylorii</name>
    <dbReference type="NCBI Taxonomy" id="2483200"/>
    <lineage>
        <taxon>Eukaryota</taxon>
        <taxon>Sar</taxon>
        <taxon>Stramenopiles</taxon>
        <taxon>Ochrophyta</taxon>
        <taxon>Pelagophyceae</taxon>
        <taxon>Pelagomonadales</taxon>
        <taxon>Pelagomonadaceae</taxon>
        <taxon>Chrysophaeum</taxon>
    </lineage>
</organism>
<evidence type="ECO:0000256" key="7">
    <source>
        <dbReference type="ARBA" id="ARBA00022777"/>
    </source>
</evidence>
<evidence type="ECO:0000256" key="12">
    <source>
        <dbReference type="SAM" id="Phobius"/>
    </source>
</evidence>
<keyword evidence="7" id="KW-0418">Kinase</keyword>
<evidence type="ECO:0000256" key="2">
    <source>
        <dbReference type="ARBA" id="ARBA00004678"/>
    </source>
</evidence>
<evidence type="ECO:0000256" key="1">
    <source>
        <dbReference type="ARBA" id="ARBA00001946"/>
    </source>
</evidence>
<dbReference type="Pfam" id="PF00719">
    <property type="entry name" value="Pyrophosphatase"/>
    <property type="match status" value="1"/>
</dbReference>
<dbReference type="InterPro" id="IPR027417">
    <property type="entry name" value="P-loop_NTPase"/>
</dbReference>
<sequence>MPTVNYSKVATEEGGGGGESNGPFATPPMMKRPIVWVGMLILAIGAGVALTSGSHKAVLAEEEAGAAAVTATQQLRGSPPIVATAVPPPARSENTGLLESALAENSELREELRALELQMAEKNPAAGAVPVVAQPSNVVPDAAFNALFEENAKLRAQLAAKPSGEEDFDIGAYRAKALAATPPNIIECAEAGEGGSQEACHLPRNRRYEAVGQKGITLWMTGLSGSGKSTIARALEEELVLKHGKHVQQLDGDNVRTGLNRDLGFSPEDRAESVRRVGEMACLFNAGGVVTLVTLVSPYRADREAVRKRHEDQGLKFLEVFMNVPLETVQDRDPKGLYAKVAAGEITGFTGVDAPYEAPIQPDIDLPNQELSIEECVAQLLERLRVEGVLVGGPTNPSGLPLPPGYVDSWLEDQLVLKGAAASAARAAAELLPAKARLTDIDVNWLQVLAEGWAAPLRGFMREGPLLQALHFNSILIDPFDDSGARDLVYETTDWNDYTTRGRQRTSLSVPIVLPVTKYTKDAIEADEDNDAVALVDKDGRTLGVLRSPEIYANRKEEIATRCFGAIDPEHPYMRHIYAGGDYLLGGEIEVFERITYGDGLDKWRLTPKELYAEFKAKGADVVFAFQTRNPTHAGHAYLMKTGRERLVNRGFKNPVLWLSPLGGWTKSDDVPLDVRVKQHQAVLDERMLDPDWTVMGIWPAPMIYAGPTEVQFHALSRKAAGASFFVVGRDAAGIKSSDAAPWNPDDDMYDANHARYVLQMSPVLEDGQMSLLSFDKFYYDKSDHAMKAMDPSRPDDFISISGSKMRALARQGAVPCTDPIPSDLLAANCVPQGFMVPSGWAIVCDYYQNIDSPKWVPWSKAVVEPSASRTTIAHGTYGTSDYALFLTLAGKQVSPWHDIPLTSYGGGGQYNMVTEIPMYTTAKMEVTKDKWFNPIMQDTNKDGSPRYYTYGTPFFNYGLLPQTWEDPATGGDDDPLDVIEVGDGPLDMGSVTPVVVLGSLHLIDEGEDDHKIIALRASDPRAATVKTLADLETSTPGITAKLVDWLKMYKTSDGKPENTLANNDEPVLPADAVAIISECHDRWTALLAGTGGPGASPDFWLGSA</sequence>
<keyword evidence="4" id="KW-0808">Transferase</keyword>
<dbReference type="InterPro" id="IPR002891">
    <property type="entry name" value="APS"/>
</dbReference>
<comment type="pathway">
    <text evidence="2">Sulfur metabolism.</text>
</comment>
<gene>
    <name evidence="16" type="ORF">CTAYLR_005348</name>
</gene>
<dbReference type="Pfam" id="PF14306">
    <property type="entry name" value="PUA_2"/>
    <property type="match status" value="1"/>
</dbReference>
<name>A0AAD7XKB5_9STRA</name>
<feature type="domain" description="APS kinase" evidence="13">
    <location>
        <begin position="214"/>
        <end position="365"/>
    </location>
</feature>
<dbReference type="SUPFAM" id="SSF52374">
    <property type="entry name" value="Nucleotidylyl transferase"/>
    <property type="match status" value="1"/>
</dbReference>
<dbReference type="InterPro" id="IPR025980">
    <property type="entry name" value="ATP-Sase_PUA-like_dom"/>
</dbReference>
<dbReference type="Gene3D" id="3.40.50.300">
    <property type="entry name" value="P-loop containing nucleotide triphosphate hydrolases"/>
    <property type="match status" value="1"/>
</dbReference>
<dbReference type="GO" id="GO:0005737">
    <property type="term" value="C:cytoplasm"/>
    <property type="evidence" value="ECO:0007669"/>
    <property type="project" value="InterPro"/>
</dbReference>
<evidence type="ECO:0000259" key="14">
    <source>
        <dbReference type="Pfam" id="PF01747"/>
    </source>
</evidence>
<feature type="domain" description="Sulphate adenylyltransferase catalytic" evidence="14">
    <location>
        <begin position="603"/>
        <end position="816"/>
    </location>
</feature>
<keyword evidence="5" id="KW-0479">Metal-binding</keyword>
<comment type="cofactor">
    <cofactor evidence="1">
        <name>Mg(2+)</name>
        <dbReference type="ChEBI" id="CHEBI:18420"/>
    </cofactor>
</comment>
<comment type="caution">
    <text evidence="16">The sequence shown here is derived from an EMBL/GenBank/DDBJ whole genome shotgun (WGS) entry which is preliminary data.</text>
</comment>
<keyword evidence="17" id="KW-1185">Reference proteome</keyword>
<evidence type="ECO:0000256" key="6">
    <source>
        <dbReference type="ARBA" id="ARBA00022741"/>
    </source>
</evidence>
<dbReference type="SUPFAM" id="SSF50324">
    <property type="entry name" value="Inorganic pyrophosphatase"/>
    <property type="match status" value="1"/>
</dbReference>
<dbReference type="GO" id="GO:0006796">
    <property type="term" value="P:phosphate-containing compound metabolic process"/>
    <property type="evidence" value="ECO:0007669"/>
    <property type="project" value="InterPro"/>
</dbReference>
<dbReference type="PANTHER" id="PTHR11055">
    <property type="entry name" value="BIFUNCTIONAL 3'-PHOSPHOADENOSINE 5'-PHOSPHOSULFATE SYNTHASE"/>
    <property type="match status" value="1"/>
</dbReference>
<reference evidence="16" key="1">
    <citation type="submission" date="2023-01" db="EMBL/GenBank/DDBJ databases">
        <title>Metagenome sequencing of chrysophaentin producing Chrysophaeum taylorii.</title>
        <authorList>
            <person name="Davison J."/>
            <person name="Bewley C."/>
        </authorList>
    </citation>
    <scope>NUCLEOTIDE SEQUENCE</scope>
    <source>
        <strain evidence="16">NIES-1699</strain>
    </source>
</reference>
<dbReference type="PANTHER" id="PTHR11055:SF1">
    <property type="entry name" value="PAPS SYNTHETASE, ISOFORM D"/>
    <property type="match status" value="1"/>
</dbReference>
<proteinExistence type="inferred from homology"/>
<evidence type="ECO:0000256" key="3">
    <source>
        <dbReference type="ARBA" id="ARBA00006220"/>
    </source>
</evidence>
<evidence type="ECO:0008006" key="18">
    <source>
        <dbReference type="Google" id="ProtNLM"/>
    </source>
</evidence>